<dbReference type="PANTHER" id="PTHR33303:SF2">
    <property type="entry name" value="COA-BINDING DOMAIN-CONTAINING PROTEIN"/>
    <property type="match status" value="1"/>
</dbReference>
<protein>
    <recommendedName>
        <fullName evidence="1">CoA-binding domain-containing protein</fullName>
    </recommendedName>
</protein>
<evidence type="ECO:0000259" key="1">
    <source>
        <dbReference type="Pfam" id="PF13380"/>
    </source>
</evidence>
<dbReference type="InterPro" id="IPR003781">
    <property type="entry name" value="CoA-bd"/>
</dbReference>
<dbReference type="EMBL" id="BARS01034607">
    <property type="protein sequence ID" value="GAG24182.1"/>
    <property type="molecule type" value="Genomic_DNA"/>
</dbReference>
<dbReference type="SUPFAM" id="SSF51735">
    <property type="entry name" value="NAD(P)-binding Rossmann-fold domains"/>
    <property type="match status" value="1"/>
</dbReference>
<dbReference type="AlphaFoldDB" id="X0WLS7"/>
<dbReference type="PANTHER" id="PTHR33303">
    <property type="entry name" value="CYTOPLASMIC PROTEIN-RELATED"/>
    <property type="match status" value="1"/>
</dbReference>
<accession>X0WLS7</accession>
<organism evidence="2">
    <name type="scientific">marine sediment metagenome</name>
    <dbReference type="NCBI Taxonomy" id="412755"/>
    <lineage>
        <taxon>unclassified sequences</taxon>
        <taxon>metagenomes</taxon>
        <taxon>ecological metagenomes</taxon>
    </lineage>
</organism>
<dbReference type="Pfam" id="PF13380">
    <property type="entry name" value="CoA_binding_2"/>
    <property type="match status" value="1"/>
</dbReference>
<sequence>YRVIPVNPAHEEIIGLKCYPSLKAILEPVEVVDVFRRAEHAVPMAEEAIAVGAKAFWLQLGIVNDEAVRLAEEAGLLAVQNRCIKIEHERRH</sequence>
<evidence type="ECO:0000313" key="2">
    <source>
        <dbReference type="EMBL" id="GAG24182.1"/>
    </source>
</evidence>
<name>X0WLS7_9ZZZZ</name>
<gene>
    <name evidence="2" type="ORF">S01H1_53442</name>
</gene>
<dbReference type="InterPro" id="IPR036291">
    <property type="entry name" value="NAD(P)-bd_dom_sf"/>
</dbReference>
<feature type="domain" description="CoA-binding" evidence="1">
    <location>
        <begin position="1"/>
        <end position="88"/>
    </location>
</feature>
<feature type="non-terminal residue" evidence="2">
    <location>
        <position position="1"/>
    </location>
</feature>
<dbReference type="Gene3D" id="3.40.50.720">
    <property type="entry name" value="NAD(P)-binding Rossmann-like Domain"/>
    <property type="match status" value="1"/>
</dbReference>
<comment type="caution">
    <text evidence="2">The sequence shown here is derived from an EMBL/GenBank/DDBJ whole genome shotgun (WGS) entry which is preliminary data.</text>
</comment>
<proteinExistence type="predicted"/>
<reference evidence="2" key="1">
    <citation type="journal article" date="2014" name="Front. Microbiol.">
        <title>High frequency of phylogenetically diverse reductive dehalogenase-homologous genes in deep subseafloor sedimentary metagenomes.</title>
        <authorList>
            <person name="Kawai M."/>
            <person name="Futagami T."/>
            <person name="Toyoda A."/>
            <person name="Takaki Y."/>
            <person name="Nishi S."/>
            <person name="Hori S."/>
            <person name="Arai W."/>
            <person name="Tsubouchi T."/>
            <person name="Morono Y."/>
            <person name="Uchiyama I."/>
            <person name="Ito T."/>
            <person name="Fujiyama A."/>
            <person name="Inagaki F."/>
            <person name="Takami H."/>
        </authorList>
    </citation>
    <scope>NUCLEOTIDE SEQUENCE</scope>
    <source>
        <strain evidence="2">Expedition CK06-06</strain>
    </source>
</reference>